<reference evidence="8 9" key="1">
    <citation type="submission" date="2019-09" db="EMBL/GenBank/DDBJ databases">
        <title>Genomes of Cryomorphaceae.</title>
        <authorList>
            <person name="Bowman J.P."/>
        </authorList>
    </citation>
    <scope>NUCLEOTIDE SEQUENCE [LARGE SCALE GENOMIC DNA]</scope>
    <source>
        <strain evidence="8 9">KCTC 52047</strain>
    </source>
</reference>
<organism evidence="8 9">
    <name type="scientific">Salibacter halophilus</name>
    <dbReference type="NCBI Taxonomy" id="1803916"/>
    <lineage>
        <taxon>Bacteria</taxon>
        <taxon>Pseudomonadati</taxon>
        <taxon>Bacteroidota</taxon>
        <taxon>Flavobacteriia</taxon>
        <taxon>Flavobacteriales</taxon>
        <taxon>Salibacteraceae</taxon>
        <taxon>Salibacter</taxon>
    </lineage>
</organism>
<keyword evidence="4 5" id="KW-0143">Chaperone</keyword>
<dbReference type="InterPro" id="IPR056792">
    <property type="entry name" value="PRC_RimM"/>
</dbReference>
<dbReference type="RefSeq" id="WP_151167730.1">
    <property type="nucleotide sequence ID" value="NZ_WACR01000005.1"/>
</dbReference>
<comment type="similarity">
    <text evidence="5">Belongs to the RimM family.</text>
</comment>
<comment type="subcellular location">
    <subcellularLocation>
        <location evidence="5">Cytoplasm</location>
    </subcellularLocation>
</comment>
<evidence type="ECO:0000256" key="3">
    <source>
        <dbReference type="ARBA" id="ARBA00022552"/>
    </source>
</evidence>
<evidence type="ECO:0000259" key="7">
    <source>
        <dbReference type="Pfam" id="PF24986"/>
    </source>
</evidence>
<dbReference type="GO" id="GO:0043022">
    <property type="term" value="F:ribosome binding"/>
    <property type="evidence" value="ECO:0007669"/>
    <property type="project" value="InterPro"/>
</dbReference>
<dbReference type="Pfam" id="PF24986">
    <property type="entry name" value="PRC_RimM"/>
    <property type="match status" value="1"/>
</dbReference>
<proteinExistence type="inferred from homology"/>
<evidence type="ECO:0000256" key="2">
    <source>
        <dbReference type="ARBA" id="ARBA00022517"/>
    </source>
</evidence>
<evidence type="ECO:0000259" key="6">
    <source>
        <dbReference type="Pfam" id="PF01782"/>
    </source>
</evidence>
<dbReference type="InterPro" id="IPR002676">
    <property type="entry name" value="RimM_N"/>
</dbReference>
<dbReference type="Gene3D" id="2.30.30.240">
    <property type="entry name" value="PRC-barrel domain"/>
    <property type="match status" value="1"/>
</dbReference>
<keyword evidence="9" id="KW-1185">Reference proteome</keyword>
<dbReference type="OrthoDB" id="9810331at2"/>
<evidence type="ECO:0000313" key="8">
    <source>
        <dbReference type="EMBL" id="KAB1064498.1"/>
    </source>
</evidence>
<dbReference type="InterPro" id="IPR011961">
    <property type="entry name" value="RimM"/>
</dbReference>
<dbReference type="HAMAP" id="MF_00014">
    <property type="entry name" value="Ribosome_mat_RimM"/>
    <property type="match status" value="1"/>
</dbReference>
<comment type="function">
    <text evidence="5">An accessory protein needed during the final step in the assembly of 30S ribosomal subunit, possibly for assembly of the head region. Essential for efficient processing of 16S rRNA. May be needed both before and after RbfA during the maturation of 16S rRNA. It has affinity for free ribosomal 30S subunits but not for 70S ribosomes.</text>
</comment>
<dbReference type="GO" id="GO:0005737">
    <property type="term" value="C:cytoplasm"/>
    <property type="evidence" value="ECO:0007669"/>
    <property type="project" value="UniProtKB-SubCell"/>
</dbReference>
<dbReference type="NCBIfam" id="TIGR02273">
    <property type="entry name" value="16S_RimM"/>
    <property type="match status" value="1"/>
</dbReference>
<evidence type="ECO:0000256" key="5">
    <source>
        <dbReference type="HAMAP-Rule" id="MF_00014"/>
    </source>
</evidence>
<dbReference type="Proteomes" id="UP000435357">
    <property type="component" value="Unassembled WGS sequence"/>
</dbReference>
<dbReference type="GO" id="GO:0006364">
    <property type="term" value="P:rRNA processing"/>
    <property type="evidence" value="ECO:0007669"/>
    <property type="project" value="UniProtKB-UniRule"/>
</dbReference>
<dbReference type="AlphaFoldDB" id="A0A6N6M8Z4"/>
<keyword evidence="1 5" id="KW-0963">Cytoplasm</keyword>
<gene>
    <name evidence="5 8" type="primary">rimM</name>
    <name evidence="8" type="ORF">F3059_07315</name>
</gene>
<comment type="subunit">
    <text evidence="5">Binds ribosomal protein uS19.</text>
</comment>
<dbReference type="InterPro" id="IPR009000">
    <property type="entry name" value="Transl_B-barrel_sf"/>
</dbReference>
<dbReference type="SUPFAM" id="SSF50447">
    <property type="entry name" value="Translation proteins"/>
    <property type="match status" value="1"/>
</dbReference>
<sequence>MNKSDCFQLGWVAKKHGFDGAVTLHLDTDFPDNYSKLESVFVEINDKLVPFFLEEYQLSNRGTARAKFEGIDNQDDAASLVGSLLFLPLKILPPLSGNKFYFHEIIGFSAVASTDQAAIGTIENIIESAGNAVFVIKNDKKQEIMIPCVDDFIENVDREHKTITLNPPEGLLDLYLND</sequence>
<dbReference type="InterPro" id="IPR011033">
    <property type="entry name" value="PRC_barrel-like_sf"/>
</dbReference>
<dbReference type="Pfam" id="PF01782">
    <property type="entry name" value="RimM"/>
    <property type="match status" value="1"/>
</dbReference>
<protein>
    <recommendedName>
        <fullName evidence="5">Ribosome maturation factor RimM</fullName>
    </recommendedName>
</protein>
<feature type="domain" description="Ribosome maturation factor RimM PRC barrel" evidence="7">
    <location>
        <begin position="103"/>
        <end position="171"/>
    </location>
</feature>
<dbReference type="PANTHER" id="PTHR33692:SF1">
    <property type="entry name" value="RIBOSOME MATURATION FACTOR RIMM"/>
    <property type="match status" value="1"/>
</dbReference>
<comment type="domain">
    <text evidence="5">The PRC barrel domain binds ribosomal protein uS19.</text>
</comment>
<dbReference type="SUPFAM" id="SSF50346">
    <property type="entry name" value="PRC-barrel domain"/>
    <property type="match status" value="1"/>
</dbReference>
<dbReference type="GO" id="GO:0005840">
    <property type="term" value="C:ribosome"/>
    <property type="evidence" value="ECO:0007669"/>
    <property type="project" value="InterPro"/>
</dbReference>
<comment type="caution">
    <text evidence="8">The sequence shown here is derived from an EMBL/GenBank/DDBJ whole genome shotgun (WGS) entry which is preliminary data.</text>
</comment>
<evidence type="ECO:0000313" key="9">
    <source>
        <dbReference type="Proteomes" id="UP000435357"/>
    </source>
</evidence>
<name>A0A6N6M8Z4_9FLAO</name>
<evidence type="ECO:0000256" key="1">
    <source>
        <dbReference type="ARBA" id="ARBA00022490"/>
    </source>
</evidence>
<dbReference type="EMBL" id="WACR01000005">
    <property type="protein sequence ID" value="KAB1064498.1"/>
    <property type="molecule type" value="Genomic_DNA"/>
</dbReference>
<evidence type="ECO:0000256" key="4">
    <source>
        <dbReference type="ARBA" id="ARBA00023186"/>
    </source>
</evidence>
<keyword evidence="2 5" id="KW-0690">Ribosome biogenesis</keyword>
<keyword evidence="3 5" id="KW-0698">rRNA processing</keyword>
<dbReference type="GO" id="GO:0042274">
    <property type="term" value="P:ribosomal small subunit biogenesis"/>
    <property type="evidence" value="ECO:0007669"/>
    <property type="project" value="UniProtKB-UniRule"/>
</dbReference>
<feature type="domain" description="RimM N-terminal" evidence="6">
    <location>
        <begin position="9"/>
        <end position="88"/>
    </location>
</feature>
<dbReference type="InterPro" id="IPR036976">
    <property type="entry name" value="RimM_N_sf"/>
</dbReference>
<dbReference type="PANTHER" id="PTHR33692">
    <property type="entry name" value="RIBOSOME MATURATION FACTOR RIMM"/>
    <property type="match status" value="1"/>
</dbReference>
<dbReference type="Gene3D" id="2.40.30.60">
    <property type="entry name" value="RimM"/>
    <property type="match status" value="1"/>
</dbReference>
<accession>A0A6N6M8Z4</accession>